<dbReference type="eggNOG" id="KOG4178">
    <property type="taxonomic scope" value="Eukaryota"/>
</dbReference>
<keyword evidence="3" id="KW-1185">Reference proteome</keyword>
<dbReference type="STRING" id="1168221.R7YV74"/>
<dbReference type="PRINTS" id="PR00111">
    <property type="entry name" value="ABHYDROLASE"/>
</dbReference>
<dbReference type="RefSeq" id="XP_007781060.1">
    <property type="nucleotide sequence ID" value="XM_007782870.1"/>
</dbReference>
<reference evidence="3" key="1">
    <citation type="submission" date="2012-06" db="EMBL/GenBank/DDBJ databases">
        <title>The genome sequence of Coniosporium apollinis CBS 100218.</title>
        <authorList>
            <consortium name="The Broad Institute Genome Sequencing Platform"/>
            <person name="Cuomo C."/>
            <person name="Gorbushina A."/>
            <person name="Noack S."/>
            <person name="Walker B."/>
            <person name="Young S.K."/>
            <person name="Zeng Q."/>
            <person name="Gargeya S."/>
            <person name="Fitzgerald M."/>
            <person name="Haas B."/>
            <person name="Abouelleil A."/>
            <person name="Alvarado L."/>
            <person name="Arachchi H.M."/>
            <person name="Berlin A.M."/>
            <person name="Chapman S.B."/>
            <person name="Goldberg J."/>
            <person name="Griggs A."/>
            <person name="Gujja S."/>
            <person name="Hansen M."/>
            <person name="Howarth C."/>
            <person name="Imamovic A."/>
            <person name="Larimer J."/>
            <person name="McCowan C."/>
            <person name="Montmayeur A."/>
            <person name="Murphy C."/>
            <person name="Neiman D."/>
            <person name="Pearson M."/>
            <person name="Priest M."/>
            <person name="Roberts A."/>
            <person name="Saif S."/>
            <person name="Shea T."/>
            <person name="Sisk P."/>
            <person name="Sykes S."/>
            <person name="Wortman J."/>
            <person name="Nusbaum C."/>
            <person name="Birren B."/>
        </authorList>
    </citation>
    <scope>NUCLEOTIDE SEQUENCE [LARGE SCALE GENOMIC DNA]</scope>
    <source>
        <strain evidence="3">CBS 100218</strain>
    </source>
</reference>
<dbReference type="HOGENOM" id="CLU_020336_50_3_1"/>
<dbReference type="InterPro" id="IPR000073">
    <property type="entry name" value="AB_hydrolase_1"/>
</dbReference>
<name>R7YV74_CONA1</name>
<protein>
    <recommendedName>
        <fullName evidence="1">AB hydrolase-1 domain-containing protein</fullName>
    </recommendedName>
</protein>
<accession>R7YV74</accession>
<dbReference type="SUPFAM" id="SSF53474">
    <property type="entry name" value="alpha/beta-Hydrolases"/>
    <property type="match status" value="1"/>
</dbReference>
<dbReference type="Proteomes" id="UP000016924">
    <property type="component" value="Unassembled WGS sequence"/>
</dbReference>
<proteinExistence type="predicted"/>
<dbReference type="PANTHER" id="PTHR43433">
    <property type="entry name" value="HYDROLASE, ALPHA/BETA FOLD FAMILY PROTEIN"/>
    <property type="match status" value="1"/>
</dbReference>
<evidence type="ECO:0000259" key="1">
    <source>
        <dbReference type="Pfam" id="PF00561"/>
    </source>
</evidence>
<organism evidence="2 3">
    <name type="scientific">Coniosporium apollinis (strain CBS 100218)</name>
    <name type="common">Rock-inhabiting black yeast</name>
    <dbReference type="NCBI Taxonomy" id="1168221"/>
    <lineage>
        <taxon>Eukaryota</taxon>
        <taxon>Fungi</taxon>
        <taxon>Dikarya</taxon>
        <taxon>Ascomycota</taxon>
        <taxon>Pezizomycotina</taxon>
        <taxon>Dothideomycetes</taxon>
        <taxon>Dothideomycetes incertae sedis</taxon>
        <taxon>Coniosporium</taxon>
    </lineage>
</organism>
<dbReference type="EMBL" id="JH767575">
    <property type="protein sequence ID" value="EON65743.1"/>
    <property type="molecule type" value="Genomic_DNA"/>
</dbReference>
<dbReference type="OrthoDB" id="8119704at2759"/>
<dbReference type="AlphaFoldDB" id="R7YV74"/>
<dbReference type="InterPro" id="IPR029058">
    <property type="entry name" value="AB_hydrolase_fold"/>
</dbReference>
<evidence type="ECO:0000313" key="2">
    <source>
        <dbReference type="EMBL" id="EON65743.1"/>
    </source>
</evidence>
<sequence>LSRKYRVIRRDARGHGRSSYPPCGTSYNYSMDTILDEIIDTLDQLGLQKVHFLGESTSGAIGEALAAKYPERLHSLIICSSPTHLPPPALKMFAFGHESWPAACRELGSRGWGEALSKVPGTVPAGDSEQLKWWIEQVAIASGEGLAGYAEFLSTIDARPYLKDINISMLILAPANSAATKLEEQMDIHGQVKGSKIEVIYGKGHEIFTEKSEDCQKASLAFLDSLKR</sequence>
<feature type="non-terminal residue" evidence="2">
    <location>
        <position position="1"/>
    </location>
</feature>
<evidence type="ECO:0000313" key="3">
    <source>
        <dbReference type="Proteomes" id="UP000016924"/>
    </source>
</evidence>
<dbReference type="PANTHER" id="PTHR43433:SF5">
    <property type="entry name" value="AB HYDROLASE-1 DOMAIN-CONTAINING PROTEIN"/>
    <property type="match status" value="1"/>
</dbReference>
<dbReference type="Gene3D" id="3.40.50.1820">
    <property type="entry name" value="alpha/beta hydrolase"/>
    <property type="match status" value="1"/>
</dbReference>
<feature type="domain" description="AB hydrolase-1" evidence="1">
    <location>
        <begin position="2"/>
        <end position="208"/>
    </location>
</feature>
<gene>
    <name evidence="2" type="ORF">W97_04982</name>
</gene>
<dbReference type="GeneID" id="19902293"/>
<dbReference type="OMA" id="MAYFEHE"/>
<dbReference type="Pfam" id="PF00561">
    <property type="entry name" value="Abhydrolase_1"/>
    <property type="match status" value="1"/>
</dbReference>
<dbReference type="InterPro" id="IPR050471">
    <property type="entry name" value="AB_hydrolase"/>
</dbReference>